<dbReference type="EMBL" id="AALY01000001">
    <property type="protein sequence ID" value="EAP78396.1"/>
    <property type="molecule type" value="Genomic_DNA"/>
</dbReference>
<keyword evidence="2" id="KW-1185">Reference proteome</keyword>
<gene>
    <name evidence="1" type="ORF">ISM_08865</name>
</gene>
<dbReference type="Proteomes" id="UP000005954">
    <property type="component" value="Unassembled WGS sequence"/>
</dbReference>
<proteinExistence type="predicted"/>
<reference evidence="1 2" key="1">
    <citation type="submission" date="2005-12" db="EMBL/GenBank/DDBJ databases">
        <authorList>
            <person name="Moran M.A."/>
            <person name="Ferriera S."/>
            <person name="Johnson J."/>
            <person name="Kravitz S."/>
            <person name="Halpern A."/>
            <person name="Remington K."/>
            <person name="Beeson K."/>
            <person name="Tran B."/>
            <person name="Rogers Y.-H."/>
            <person name="Friedman R."/>
            <person name="Venter J.C."/>
        </authorList>
    </citation>
    <scope>NUCLEOTIDE SEQUENCE [LARGE SCALE GENOMIC DNA]</scope>
    <source>
        <strain evidence="2">ATCC BAA-591 / DSM 15170 / ISM</strain>
    </source>
</reference>
<dbReference type="AlphaFoldDB" id="A3SM15"/>
<evidence type="ECO:0000313" key="2">
    <source>
        <dbReference type="Proteomes" id="UP000005954"/>
    </source>
</evidence>
<protein>
    <submittedName>
        <fullName evidence="1">Uncharacterized protein</fullName>
    </submittedName>
</protein>
<sequence>MEPAIRYRADGSIDTAYYMARGRHMRSCQCHKLARDGAARGGGLVARLVGLLRSGAVWPVAAGRSH</sequence>
<name>A3SM15_ROSNI</name>
<accession>A3SM15</accession>
<comment type="caution">
    <text evidence="1">The sequence shown here is derived from an EMBL/GenBank/DDBJ whole genome shotgun (WGS) entry which is preliminary data.</text>
</comment>
<evidence type="ECO:0000313" key="1">
    <source>
        <dbReference type="EMBL" id="EAP78396.1"/>
    </source>
</evidence>
<organism evidence="1 2">
    <name type="scientific">Roseovarius nubinhibens (strain ATCC BAA-591 / DSM 15170 / ISM)</name>
    <dbReference type="NCBI Taxonomy" id="89187"/>
    <lineage>
        <taxon>Bacteria</taxon>
        <taxon>Pseudomonadati</taxon>
        <taxon>Pseudomonadota</taxon>
        <taxon>Alphaproteobacteria</taxon>
        <taxon>Rhodobacterales</taxon>
        <taxon>Roseobacteraceae</taxon>
        <taxon>Roseovarius</taxon>
    </lineage>
</organism>
<dbReference type="HOGENOM" id="CLU_2828544_0_0_5"/>